<dbReference type="PIRSF" id="PIRSF038980">
    <property type="entry name" value="A2M_bac"/>
    <property type="match status" value="1"/>
</dbReference>
<dbReference type="InterPro" id="IPR008930">
    <property type="entry name" value="Terpenoid_cyclase/PrenylTrfase"/>
</dbReference>
<dbReference type="SUPFAM" id="SSF48239">
    <property type="entry name" value="Terpenoid cyclases/Protein prenyltransferases"/>
    <property type="match status" value="1"/>
</dbReference>
<dbReference type="Pfam" id="PF01835">
    <property type="entry name" value="MG2"/>
    <property type="match status" value="1"/>
</dbReference>
<dbReference type="InterPro" id="IPR021868">
    <property type="entry name" value="Alpha_2_Macroglob_MG3"/>
</dbReference>
<dbReference type="InterPro" id="IPR047565">
    <property type="entry name" value="Alpha-macroglob_thiol-ester_cl"/>
</dbReference>
<dbReference type="InterPro" id="IPR041246">
    <property type="entry name" value="Bact_MG10"/>
</dbReference>
<accession>A0ABU0YJS8</accession>
<sequence>MKSLPRVLIAVILLMLGQVVFDRPALAADLSEIEKSAQAYRDRIINAAAGLDPTLIESSVAAAAEAEQAGRFAEAAAKLKQAIGLGRENAAGWWRLSELEEKAGALEDAASAAFLGAQSAFGEQRGQALLRVAQLLDKANRVELAIVAYEQGLRDSWDSDANTRLEQLRDSQAFHPVNSRLEMAGDTPRACIEFKGVLQEPDKLHYQDYVKVEPQVDSSFALSDGGVTLCISGLAFGTDYRVKLLPGLPSAEGETLAQSEDLNFTVGDREPSIGFRDSAYVLPKVGSTGVPVITVNTERVALRLLRINDRKLVDQLVDQRFLVNLSGYDAEDVAERSGELVWKGSMAIENQRNKRVVTAFPIQEVVPETKPGIYVLMASPYRPGEEGGIADEDRWTNQATQWLVVSDLGLTTFSGSDGLTVAVHSLESGTPLNRVEIKLIARNNEVLATATSSRSGLAKFDPGLLRGEGGRAATAVMAFRKDGDFSFLDLTRGAFDLSDRGVGGRSMPGETDMFFYSDRGVYRPGETAHVVGLLRDQGAKAISEMPVTFKLLRPDGVESARFTGVKDEGGGYQLDLPIAGSARTGHWTVEAYLDPEGTPIADLSFLVEDVVPARIETEIKPSVDALAPDTDAVVDVKAKFLYGAPAADLPVKADLTIARDTDPFPQLKGYRFGLADEDVEPVRNPLDDSKTDAQGAVSLPLSLGDLPDTAQPLAATLRVEVYEFGGRPVIKSQKLPIRNRPFSIGIKPVFEGDEAPSGGSVDFEVIAVDAQGQPIERAGLSYRFVQEDWDYQWFYANSAWDYDVVVRDKGVANGNVDAAAAAPAKLTLNVDWGHYRLEVYDAASGTASSVRFYAGWWAKPGTSTTPDRMQVVADKALYQVGDQAEVRLAAPLTGQALVTIATDRVLETRVVDVPAAGSSIRVKVDADWGAGAYVLVSAFRPGQADQHGPGRAIGTAWLAIDPKPRQLQVTMTVPEKVLPRQSVSIPVSIANLSGGAAYLTVAAVDEGILQLTDFKTPDPLDHYFGKRRLGLEIRDLYGQLIDGKEGKRGDIREGGDEEGLGNRGAPPELKLVALFSGIVQLDDAGKAAVKFDIPDYNGRLRLMAVAWDGANVGAAEAGLVVRDPVVVLSSTPRFLAPGDRSAFSLSIQNLDAAAGLYHVVLSASDAVQLGDGAVFDADLKVGDTVNKAIPMLGRTLGTGKVTMTVTGPGNFTLTHDIEVPVRPAQTPMSQTLSRVLQPGETFTLSKSALTQFLPETASLQASMSARPNLDVPRVLSDLSHYPYGCLEQTTSIAFPLLYVKELAEVWGVDNATVAGDKERIQAAVDRAFEHERSDGQFGLWSGSDPADRWLSAYAMDFLTEAKAQGYQVSELGYRNGIKGLQYIMGGYSQDDPETLNARAYALYVLAKAKATNLSDLRYFNDTYLNRLPTPIAAAQIGAALAMTGDMERAGKAFAKAKVDSERALRGYWDYSSEWYGSGLRDSAAIIALMVEAKAPGADLANLLDRVAGEMSGRSYLSTQEEAWILRAAHATARDQAKLKLGLSNGQAADQGKPYLVKAGLNDLDQDLTVTNQGDQVVYLRATASGVPTEAQPAVSHGAEVDRKFFTLDGKPADLAKLKQNDIVVAVITGNFNDETNHRAMVIDLLPAGLEIENERLTNTRRTGDLAWLPELTEGNYSEYRDDRYIAAFDTRPDNGNKFTFAYILRAVTPGQYKAPAVELEDMYKPELRARGPMGTAAVAAYQ</sequence>
<feature type="domain" description="Alpha-2-macroglobulin bait region" evidence="3">
    <location>
        <begin position="869"/>
        <end position="1011"/>
    </location>
</feature>
<dbReference type="InterPro" id="IPR049120">
    <property type="entry name" value="A2M_bMG2"/>
</dbReference>
<gene>
    <name evidence="5" type="ORF">Q8A70_09875</name>
</gene>
<comment type="caution">
    <text evidence="5">The sequence shown here is derived from an EMBL/GenBank/DDBJ whole genome shotgun (WGS) entry which is preliminary data.</text>
</comment>
<dbReference type="Pfam" id="PF07678">
    <property type="entry name" value="TED_complement"/>
    <property type="match status" value="1"/>
</dbReference>
<evidence type="ECO:0000256" key="1">
    <source>
        <dbReference type="ARBA" id="ARBA00010556"/>
    </source>
</evidence>
<comment type="similarity">
    <text evidence="1">Belongs to the protease inhibitor I39 (alpha-2-macroglobulin) family. Bacterial alpha-2-macroglobulin subfamily.</text>
</comment>
<dbReference type="InterPro" id="IPR011625">
    <property type="entry name" value="A2M_N_BRD"/>
</dbReference>
<dbReference type="SMART" id="SM01360">
    <property type="entry name" value="A2M"/>
    <property type="match status" value="1"/>
</dbReference>
<dbReference type="InterPro" id="IPR041203">
    <property type="entry name" value="Bact_A2M_MG5"/>
</dbReference>
<keyword evidence="2" id="KW-0732">Signal</keyword>
<dbReference type="Pfam" id="PF17972">
    <property type="entry name" value="bMG5"/>
    <property type="match status" value="1"/>
</dbReference>
<evidence type="ECO:0000259" key="3">
    <source>
        <dbReference type="SMART" id="SM01359"/>
    </source>
</evidence>
<evidence type="ECO:0000313" key="5">
    <source>
        <dbReference type="EMBL" id="MDQ7247975.1"/>
    </source>
</evidence>
<feature type="domain" description="Alpha-2-macroglobulin" evidence="4">
    <location>
        <begin position="1072"/>
        <end position="1161"/>
    </location>
</feature>
<dbReference type="Gene3D" id="2.60.40.1930">
    <property type="match status" value="1"/>
</dbReference>
<dbReference type="InterPro" id="IPR011626">
    <property type="entry name" value="Alpha-macroglobulin_TED"/>
</dbReference>
<dbReference type="SMART" id="SM01419">
    <property type="entry name" value="Thiol-ester_cl"/>
    <property type="match status" value="1"/>
</dbReference>
<name>A0ABU0YJS8_9PROT</name>
<dbReference type="InterPro" id="IPR011990">
    <property type="entry name" value="TPR-like_helical_dom_sf"/>
</dbReference>
<keyword evidence="6" id="KW-1185">Reference proteome</keyword>
<dbReference type="RefSeq" id="WP_379955420.1">
    <property type="nucleotide sequence ID" value="NZ_JAUYVI010000003.1"/>
</dbReference>
<dbReference type="Gene3D" id="1.50.10.20">
    <property type="match status" value="1"/>
</dbReference>
<protein>
    <submittedName>
        <fullName evidence="5">MG2 domain-containing protein</fullName>
    </submittedName>
</protein>
<dbReference type="Pfam" id="PF17973">
    <property type="entry name" value="bMG10"/>
    <property type="match status" value="1"/>
</dbReference>
<dbReference type="SMART" id="SM01359">
    <property type="entry name" value="A2M_N_2"/>
    <property type="match status" value="1"/>
</dbReference>
<dbReference type="InterPro" id="IPR041462">
    <property type="entry name" value="Bact_A2M_MG6"/>
</dbReference>
<dbReference type="Pfam" id="PF07703">
    <property type="entry name" value="A2M_BRD"/>
    <property type="match status" value="1"/>
</dbReference>
<evidence type="ECO:0000256" key="2">
    <source>
        <dbReference type="ARBA" id="ARBA00022729"/>
    </source>
</evidence>
<reference evidence="6" key="1">
    <citation type="submission" date="2023-08" db="EMBL/GenBank/DDBJ databases">
        <title>Rhodospirillaceae gen. nov., a novel taxon isolated from the Yangtze River Yuezi River estuary sludge.</title>
        <authorList>
            <person name="Ruan L."/>
        </authorList>
    </citation>
    <scope>NUCLEOTIDE SEQUENCE [LARGE SCALE GENOMIC DNA]</scope>
    <source>
        <strain evidence="6">R-7</strain>
    </source>
</reference>
<evidence type="ECO:0000313" key="6">
    <source>
        <dbReference type="Proteomes" id="UP001230156"/>
    </source>
</evidence>
<dbReference type="PANTHER" id="PTHR40094:SF1">
    <property type="entry name" value="UBIQUITIN DOMAIN-CONTAINING PROTEIN"/>
    <property type="match status" value="1"/>
</dbReference>
<dbReference type="Pfam" id="PF17962">
    <property type="entry name" value="bMG6"/>
    <property type="match status" value="1"/>
</dbReference>
<dbReference type="InterPro" id="IPR026284">
    <property type="entry name" value="A2MG_proteobact"/>
</dbReference>
<evidence type="ECO:0000259" key="4">
    <source>
        <dbReference type="SMART" id="SM01360"/>
    </source>
</evidence>
<proteinExistence type="inferred from homology"/>
<dbReference type="CDD" id="cd02891">
    <property type="entry name" value="A2M_like"/>
    <property type="match status" value="1"/>
</dbReference>
<dbReference type="Gene3D" id="1.25.40.10">
    <property type="entry name" value="Tetratricopeptide repeat domain"/>
    <property type="match status" value="1"/>
</dbReference>
<organism evidence="5 6">
    <name type="scientific">Dongia sedimenti</name>
    <dbReference type="NCBI Taxonomy" id="3064282"/>
    <lineage>
        <taxon>Bacteria</taxon>
        <taxon>Pseudomonadati</taxon>
        <taxon>Pseudomonadota</taxon>
        <taxon>Alphaproteobacteria</taxon>
        <taxon>Rhodospirillales</taxon>
        <taxon>Dongiaceae</taxon>
        <taxon>Dongia</taxon>
    </lineage>
</organism>
<dbReference type="Pfam" id="PF21142">
    <property type="entry name" value="A2M_bMG2"/>
    <property type="match status" value="1"/>
</dbReference>
<dbReference type="EMBL" id="JAUYVI010000003">
    <property type="protein sequence ID" value="MDQ7247975.1"/>
    <property type="molecule type" value="Genomic_DNA"/>
</dbReference>
<dbReference type="InterPro" id="IPR001599">
    <property type="entry name" value="Macroglobln_a2"/>
</dbReference>
<dbReference type="Proteomes" id="UP001230156">
    <property type="component" value="Unassembled WGS sequence"/>
</dbReference>
<dbReference type="Pfam" id="PF11974">
    <property type="entry name" value="bMG3"/>
    <property type="match status" value="1"/>
</dbReference>
<dbReference type="InterPro" id="IPR002890">
    <property type="entry name" value="MG2"/>
</dbReference>
<dbReference type="Pfam" id="PF00207">
    <property type="entry name" value="A2M"/>
    <property type="match status" value="1"/>
</dbReference>
<dbReference type="InterPro" id="IPR051802">
    <property type="entry name" value="YfhM-like"/>
</dbReference>
<dbReference type="SUPFAM" id="SSF48452">
    <property type="entry name" value="TPR-like"/>
    <property type="match status" value="1"/>
</dbReference>
<dbReference type="PANTHER" id="PTHR40094">
    <property type="entry name" value="ALPHA-2-MACROGLOBULIN HOMOLOG"/>
    <property type="match status" value="1"/>
</dbReference>